<evidence type="ECO:0000313" key="1">
    <source>
        <dbReference type="EMBL" id="HEF87023.1"/>
    </source>
</evidence>
<name>A0A7C2FQC8_9CREN</name>
<dbReference type="Pfam" id="PF02680">
    <property type="entry name" value="DUF211"/>
    <property type="match status" value="1"/>
</dbReference>
<proteinExistence type="predicted"/>
<dbReference type="EMBL" id="DSJT01000005">
    <property type="protein sequence ID" value="HEF87023.1"/>
    <property type="molecule type" value="Genomic_DNA"/>
</dbReference>
<comment type="caution">
    <text evidence="1">The sequence shown here is derived from an EMBL/GenBank/DDBJ whole genome shotgun (WGS) entry which is preliminary data.</text>
</comment>
<dbReference type="PANTHER" id="PTHR42240:SF1">
    <property type="entry name" value="DUF211 DOMAIN-CONTAINING PROTEIN"/>
    <property type="match status" value="1"/>
</dbReference>
<dbReference type="InterPro" id="IPR003831">
    <property type="entry name" value="DUF211"/>
</dbReference>
<dbReference type="InterPro" id="IPR023129">
    <property type="entry name" value="MTH889-like_dom_sf"/>
</dbReference>
<protein>
    <recommendedName>
        <fullName evidence="2">DUF211 domain-containing protein</fullName>
    </recommendedName>
</protein>
<accession>A0A7C2FQC8</accession>
<dbReference type="Gene3D" id="3.30.70.1340">
    <property type="entry name" value="MTH889-like domain"/>
    <property type="match status" value="1"/>
</dbReference>
<reference evidence="1" key="1">
    <citation type="journal article" date="2020" name="mSystems">
        <title>Genome- and Community-Level Interaction Insights into Carbon Utilization and Element Cycling Functions of Hydrothermarchaeota in Hydrothermal Sediment.</title>
        <authorList>
            <person name="Zhou Z."/>
            <person name="Liu Y."/>
            <person name="Xu W."/>
            <person name="Pan J."/>
            <person name="Luo Z.H."/>
            <person name="Li M."/>
        </authorList>
    </citation>
    <scope>NUCLEOTIDE SEQUENCE [LARGE SCALE GENOMIC DNA]</scope>
    <source>
        <strain evidence="1">SpSt-23</strain>
    </source>
</reference>
<evidence type="ECO:0008006" key="2">
    <source>
        <dbReference type="Google" id="ProtNLM"/>
    </source>
</evidence>
<dbReference type="SUPFAM" id="SSF160363">
    <property type="entry name" value="MTH889-like"/>
    <property type="match status" value="1"/>
</dbReference>
<gene>
    <name evidence="1" type="ORF">ENP55_01690</name>
</gene>
<dbReference type="PANTHER" id="PTHR42240">
    <property type="entry name" value="DUF211 DOMAIN-CONTAINING PROTEIN"/>
    <property type="match status" value="1"/>
</dbReference>
<dbReference type="AlphaFoldDB" id="A0A7C2FQC8"/>
<organism evidence="1">
    <name type="scientific">Thermosphaera aggregans</name>
    <dbReference type="NCBI Taxonomy" id="54254"/>
    <lineage>
        <taxon>Archaea</taxon>
        <taxon>Thermoproteota</taxon>
        <taxon>Thermoprotei</taxon>
        <taxon>Desulfurococcales</taxon>
        <taxon>Desulfurococcaceae</taxon>
        <taxon>Thermosphaera</taxon>
    </lineage>
</organism>
<sequence length="94" mass="10488">MLRRLILDVLYPVRGESIVELSLHLSKVEGVEAVNITVKEVDVDTQNILVVVEGENISFEELREVLEKHGGVIHSVDQVSAGSRVIEPPQYLIE</sequence>